<dbReference type="PROSITE" id="PS50082">
    <property type="entry name" value="WD_REPEATS_2"/>
    <property type="match status" value="5"/>
</dbReference>
<evidence type="ECO:0000256" key="4">
    <source>
        <dbReference type="SAM" id="SignalP"/>
    </source>
</evidence>
<evidence type="ECO:0000256" key="1">
    <source>
        <dbReference type="ARBA" id="ARBA00022574"/>
    </source>
</evidence>
<evidence type="ECO:0000256" key="3">
    <source>
        <dbReference type="PROSITE-ProRule" id="PRU00221"/>
    </source>
</evidence>
<keyword evidence="6" id="KW-1185">Reference proteome</keyword>
<feature type="repeat" description="WD" evidence="3">
    <location>
        <begin position="175"/>
        <end position="216"/>
    </location>
</feature>
<dbReference type="PANTHER" id="PTHR19865">
    <property type="entry name" value="U3 SMALL NUCLEOLAR RNA INTERACTING PROTEIN 2"/>
    <property type="match status" value="1"/>
</dbReference>
<dbReference type="PROSITE" id="PS50294">
    <property type="entry name" value="WD_REPEATS_REGION"/>
    <property type="match status" value="4"/>
</dbReference>
<evidence type="ECO:0000256" key="2">
    <source>
        <dbReference type="ARBA" id="ARBA00022737"/>
    </source>
</evidence>
<sequence length="522" mass="58190" precursor="true">MAGRILFLMLLFFTLLQHGLSAQDKKENQKGTAAAESSPFDPVATGLRAAPIPSTAIRTAAINKNGSLIAFGTGEGKISIWDTKQNKFTHEWSGHDHWVFDLVFDANSERLFSAGGDNKTKIWSSEDWKLLKTFEDHTDDVHSVALTPDETLLITGGDDTNVIVRNLKTGEVTFLKGHTAQVTSTVLSLDGKQAFSASRDQTIRVWDLENLKEIAVFKGHQEDVLHLAIDKSGQHIASASYDGTARLWDVQSLKQIASFEIPKTWVTAVEFSNDSKLLFTGSTDFMVRAFDIQSKKEIWKIATSSDVSDLLSLSDANSLLATSSSHGIYFYEYTNDRAITKQVAIPAYAEWGHASPISTLDYLEMHEALLFEQSSKSWGQKIGLLALYGDAFSRTLIADLKTNELPAPKQELAKRLKDKLSILPQEALGTELIGKYWGRLAVAEFSELRVTETLRDWVTGETRKWSPNPNNFEKELLSVELKVRKELAVLSKSDAEKKRAKEIESAIVMEFRKLADEKNEAK</sequence>
<dbReference type="KEGG" id="tpol:Mal48_30660"/>
<dbReference type="CDD" id="cd00200">
    <property type="entry name" value="WD40"/>
    <property type="match status" value="1"/>
</dbReference>
<dbReference type="Gene3D" id="2.130.10.10">
    <property type="entry name" value="YVTN repeat-like/Quinoprotein amine dehydrogenase"/>
    <property type="match status" value="2"/>
</dbReference>
<proteinExistence type="predicted"/>
<evidence type="ECO:0000313" key="5">
    <source>
        <dbReference type="EMBL" id="QDT33811.1"/>
    </source>
</evidence>
<gene>
    <name evidence="5" type="ORF">Mal48_30660</name>
</gene>
<keyword evidence="4" id="KW-0732">Signal</keyword>
<dbReference type="RefSeq" id="WP_145200724.1">
    <property type="nucleotide sequence ID" value="NZ_CP036267.1"/>
</dbReference>
<feature type="signal peptide" evidence="4">
    <location>
        <begin position="1"/>
        <end position="22"/>
    </location>
</feature>
<feature type="repeat" description="WD" evidence="3">
    <location>
        <begin position="134"/>
        <end position="175"/>
    </location>
</feature>
<dbReference type="PANTHER" id="PTHR19865:SF0">
    <property type="entry name" value="U3 SMALL NUCLEOLAR RNA-INTERACTING PROTEIN 2"/>
    <property type="match status" value="1"/>
</dbReference>
<dbReference type="OrthoDB" id="9805828at2"/>
<dbReference type="InterPro" id="IPR039241">
    <property type="entry name" value="Rrp9-like"/>
</dbReference>
<dbReference type="InterPro" id="IPR011047">
    <property type="entry name" value="Quinoprotein_ADH-like_sf"/>
</dbReference>
<reference evidence="5 6" key="1">
    <citation type="submission" date="2019-02" db="EMBL/GenBank/DDBJ databases">
        <title>Deep-cultivation of Planctomycetes and their phenomic and genomic characterization uncovers novel biology.</title>
        <authorList>
            <person name="Wiegand S."/>
            <person name="Jogler M."/>
            <person name="Boedeker C."/>
            <person name="Pinto D."/>
            <person name="Vollmers J."/>
            <person name="Rivas-Marin E."/>
            <person name="Kohn T."/>
            <person name="Peeters S.H."/>
            <person name="Heuer A."/>
            <person name="Rast P."/>
            <person name="Oberbeckmann S."/>
            <person name="Bunk B."/>
            <person name="Jeske O."/>
            <person name="Meyerdierks A."/>
            <person name="Storesund J.E."/>
            <person name="Kallscheuer N."/>
            <person name="Luecker S."/>
            <person name="Lage O.M."/>
            <person name="Pohl T."/>
            <person name="Merkel B.J."/>
            <person name="Hornburger P."/>
            <person name="Mueller R.-W."/>
            <person name="Bruemmer F."/>
            <person name="Labrenz M."/>
            <person name="Spormann A.M."/>
            <person name="Op den Camp H."/>
            <person name="Overmann J."/>
            <person name="Amann R."/>
            <person name="Jetten M.S.M."/>
            <person name="Mascher T."/>
            <person name="Medema M.H."/>
            <person name="Devos D.P."/>
            <person name="Kaster A.-K."/>
            <person name="Ovreas L."/>
            <person name="Rohde M."/>
            <person name="Galperin M.Y."/>
            <person name="Jogler C."/>
        </authorList>
    </citation>
    <scope>NUCLEOTIDE SEQUENCE [LARGE SCALE GENOMIC DNA]</scope>
    <source>
        <strain evidence="5 6">Mal48</strain>
    </source>
</reference>
<dbReference type="SUPFAM" id="SSF50998">
    <property type="entry name" value="Quinoprotein alcohol dehydrogenase-like"/>
    <property type="match status" value="1"/>
</dbReference>
<dbReference type="GO" id="GO:0034511">
    <property type="term" value="F:U3 snoRNA binding"/>
    <property type="evidence" value="ECO:0007669"/>
    <property type="project" value="InterPro"/>
</dbReference>
<dbReference type="EMBL" id="CP036267">
    <property type="protein sequence ID" value="QDT33811.1"/>
    <property type="molecule type" value="Genomic_DNA"/>
</dbReference>
<dbReference type="SMART" id="SM00320">
    <property type="entry name" value="WD40"/>
    <property type="match status" value="7"/>
</dbReference>
<dbReference type="AlphaFoldDB" id="A0A517QQA4"/>
<dbReference type="InterPro" id="IPR019775">
    <property type="entry name" value="WD40_repeat_CS"/>
</dbReference>
<dbReference type="InterPro" id="IPR020472">
    <property type="entry name" value="WD40_PAC1"/>
</dbReference>
<dbReference type="Pfam" id="PF00400">
    <property type="entry name" value="WD40"/>
    <property type="match status" value="5"/>
</dbReference>
<dbReference type="PROSITE" id="PS00678">
    <property type="entry name" value="WD_REPEATS_1"/>
    <property type="match status" value="2"/>
</dbReference>
<keyword evidence="1 3" id="KW-0853">WD repeat</keyword>
<feature type="repeat" description="WD" evidence="3">
    <location>
        <begin position="266"/>
        <end position="300"/>
    </location>
</feature>
<evidence type="ECO:0000313" key="6">
    <source>
        <dbReference type="Proteomes" id="UP000315724"/>
    </source>
</evidence>
<keyword evidence="2" id="KW-0677">Repeat</keyword>
<feature type="repeat" description="WD" evidence="3">
    <location>
        <begin position="92"/>
        <end position="133"/>
    </location>
</feature>
<dbReference type="InterPro" id="IPR001680">
    <property type="entry name" value="WD40_rpt"/>
</dbReference>
<dbReference type="PRINTS" id="PR00320">
    <property type="entry name" value="GPROTEINBRPT"/>
</dbReference>
<feature type="repeat" description="WD" evidence="3">
    <location>
        <begin position="217"/>
        <end position="258"/>
    </location>
</feature>
<feature type="chain" id="PRO_5021816176" evidence="4">
    <location>
        <begin position="23"/>
        <end position="522"/>
    </location>
</feature>
<dbReference type="InterPro" id="IPR015943">
    <property type="entry name" value="WD40/YVTN_repeat-like_dom_sf"/>
</dbReference>
<accession>A0A517QQA4</accession>
<organism evidence="5 6">
    <name type="scientific">Thalassoglobus polymorphus</name>
    <dbReference type="NCBI Taxonomy" id="2527994"/>
    <lineage>
        <taxon>Bacteria</taxon>
        <taxon>Pseudomonadati</taxon>
        <taxon>Planctomycetota</taxon>
        <taxon>Planctomycetia</taxon>
        <taxon>Planctomycetales</taxon>
        <taxon>Planctomycetaceae</taxon>
        <taxon>Thalassoglobus</taxon>
    </lineage>
</organism>
<dbReference type="Proteomes" id="UP000315724">
    <property type="component" value="Chromosome"/>
</dbReference>
<protein>
    <submittedName>
        <fullName evidence="5">WD domain, G-beta repeat</fullName>
    </submittedName>
</protein>
<name>A0A517QQA4_9PLAN</name>